<gene>
    <name evidence="2" type="ORF">F992_01085</name>
</gene>
<feature type="transmembrane region" description="Helical" evidence="1">
    <location>
        <begin position="315"/>
        <end position="334"/>
    </location>
</feature>
<dbReference type="InterPro" id="IPR010640">
    <property type="entry name" value="Low_temperature_requirement_A"/>
</dbReference>
<dbReference type="GeneID" id="92834503"/>
<comment type="caution">
    <text evidence="2">The sequence shown here is derived from an EMBL/GenBank/DDBJ whole genome shotgun (WGS) entry which is preliminary data.</text>
</comment>
<evidence type="ECO:0000313" key="3">
    <source>
        <dbReference type="Proteomes" id="UP000013190"/>
    </source>
</evidence>
<evidence type="ECO:0000313" key="2">
    <source>
        <dbReference type="EMBL" id="ENU27679.1"/>
    </source>
</evidence>
<feature type="transmembrane region" description="Helical" evidence="1">
    <location>
        <begin position="346"/>
        <end position="377"/>
    </location>
</feature>
<dbReference type="PANTHER" id="PTHR36840:SF1">
    <property type="entry name" value="BLL5714 PROTEIN"/>
    <property type="match status" value="1"/>
</dbReference>
<dbReference type="Pfam" id="PF06772">
    <property type="entry name" value="LtrA"/>
    <property type="match status" value="1"/>
</dbReference>
<feature type="transmembrane region" description="Helical" evidence="1">
    <location>
        <begin position="151"/>
        <end position="168"/>
    </location>
</feature>
<feature type="transmembrane region" description="Helical" evidence="1">
    <location>
        <begin position="57"/>
        <end position="75"/>
    </location>
</feature>
<feature type="transmembrane region" description="Helical" evidence="1">
    <location>
        <begin position="213"/>
        <end position="231"/>
    </location>
</feature>
<keyword evidence="1" id="KW-0472">Membrane</keyword>
<keyword evidence="1" id="KW-0812">Transmembrane</keyword>
<accession>A0ABN0JQJ6</accession>
<reference evidence="2 3" key="2">
    <citation type="journal article" date="2016" name="Int. J. Syst. Evol. Microbiol.">
        <title>Taxonomy of haemolytic and/or proteolytic strains of the genus Acinetobacter with the proposal of Acinetobacter courvalinii sp. nov. (genomic species 14 sensu Bouvet &amp; Jeanjean), Acinetobacter dispersus sp. nov. (genomic species 17), Acinetobacter modestus sp. nov., Acinetobacter proteolyticus sp. nov. and Acinetobacter vivianii sp. nov.</title>
        <authorList>
            <person name="Nemec A."/>
            <person name="Radolfova-Krizova L."/>
            <person name="Maixnerova M."/>
            <person name="Vrestiakova E."/>
            <person name="Jezek P."/>
            <person name="Sedo O."/>
        </authorList>
    </citation>
    <scope>NUCLEOTIDE SEQUENCE [LARGE SCALE GENOMIC DNA]</scope>
    <source>
        <strain evidence="2 3">NIPH 236</strain>
    </source>
</reference>
<name>A0ABN0JQJ6_9GAMM</name>
<reference evidence="3" key="1">
    <citation type="submission" date="2013-02" db="EMBL/GenBank/DDBJ databases">
        <title>The Genome Sequence of Acinetobacter sp. NIPH 236.</title>
        <authorList>
            <consortium name="The Broad Institute Genome Sequencing Platform"/>
            <consortium name="The Broad Institute Genome Sequencing Center for Infectious Disease"/>
            <person name="Cerqueira G."/>
            <person name="Feldgarden M."/>
            <person name="Courvalin P."/>
            <person name="Perichon B."/>
            <person name="Grillot-Courvalin C."/>
            <person name="Clermont D."/>
            <person name="Rocha E."/>
            <person name="Yoon E.-J."/>
            <person name="Nemec A."/>
            <person name="Walker B."/>
            <person name="Young S.K."/>
            <person name="Zeng Q."/>
            <person name="Gargeya S."/>
            <person name="Fitzgerald M."/>
            <person name="Haas B."/>
            <person name="Abouelleil A."/>
            <person name="Alvarado L."/>
            <person name="Arachchi H.M."/>
            <person name="Berlin A.M."/>
            <person name="Chapman S.B."/>
            <person name="Dewar J."/>
            <person name="Goldberg J."/>
            <person name="Griggs A."/>
            <person name="Gujja S."/>
            <person name="Hansen M."/>
            <person name="Howarth C."/>
            <person name="Imamovic A."/>
            <person name="Larimer J."/>
            <person name="McCowan C."/>
            <person name="Murphy C."/>
            <person name="Neiman D."/>
            <person name="Pearson M."/>
            <person name="Priest M."/>
            <person name="Roberts A."/>
            <person name="Saif S."/>
            <person name="Shea T."/>
            <person name="Sisk P."/>
            <person name="Sykes S."/>
            <person name="Wortman J."/>
            <person name="Nusbaum C."/>
            <person name="Birren B."/>
        </authorList>
    </citation>
    <scope>NUCLEOTIDE SEQUENCE [LARGE SCALE GENOMIC DNA]</scope>
    <source>
        <strain evidence="3">NIPH 236</strain>
    </source>
</reference>
<evidence type="ECO:0000256" key="1">
    <source>
        <dbReference type="SAM" id="Phobius"/>
    </source>
</evidence>
<feature type="transmembrane region" description="Helical" evidence="1">
    <location>
        <begin position="25"/>
        <end position="45"/>
    </location>
</feature>
<evidence type="ECO:0008006" key="4">
    <source>
        <dbReference type="Google" id="ProtNLM"/>
    </source>
</evidence>
<sequence length="401" mass="46396">MSVEHHQIKRLKLFAPRDPEEQYRVATPLELLFDLIFVVAIATAGQQLHHAMIEGHLWHALPTYFMVFFALWWAWMNFTWFASAYDNDDTLYRCLTFVQILGSLVMAAGIPAVFQQHDFDVIIIGYIIMRLALVTQWIRVAKHDPERRVTAYRYAIGIVLVQLAWLIGNFSSIQLTPLMFLCLVCLELAVPFYAERHTATPWHPHHIVERYALLTIIVLGESIIGSFAAIQDAFSNHVLNLEEIFLIVGGLLMMFAMWWVYFDRSHHHHQRRGVQPFLWGYGHFFIFISIAALGAALAAAVDVSTQHAHISSQMMGLVIATCLAVYSTYLWLFYEAFYLRGWRRWVYPMTILILFCIPLLFTQIGYSVFAMAVIYVFRLIFSKTYLMNCVDEPIHSSHSPH</sequence>
<dbReference type="RefSeq" id="WP_004660523.1">
    <property type="nucleotide sequence ID" value="NZ_BMDV01000010.1"/>
</dbReference>
<dbReference type="EMBL" id="APOJ01000019">
    <property type="protein sequence ID" value="ENU27679.1"/>
    <property type="molecule type" value="Genomic_DNA"/>
</dbReference>
<proteinExistence type="predicted"/>
<organism evidence="2 3">
    <name type="scientific">Acinetobacter modestus</name>
    <dbReference type="NCBI Taxonomy" id="1776740"/>
    <lineage>
        <taxon>Bacteria</taxon>
        <taxon>Pseudomonadati</taxon>
        <taxon>Pseudomonadota</taxon>
        <taxon>Gammaproteobacteria</taxon>
        <taxon>Moraxellales</taxon>
        <taxon>Moraxellaceae</taxon>
        <taxon>Acinetobacter</taxon>
    </lineage>
</organism>
<keyword evidence="3" id="KW-1185">Reference proteome</keyword>
<feature type="transmembrane region" description="Helical" evidence="1">
    <location>
        <begin position="175"/>
        <end position="193"/>
    </location>
</feature>
<feature type="transmembrane region" description="Helical" evidence="1">
    <location>
        <begin position="281"/>
        <end position="303"/>
    </location>
</feature>
<feature type="transmembrane region" description="Helical" evidence="1">
    <location>
        <begin position="243"/>
        <end position="261"/>
    </location>
</feature>
<dbReference type="Proteomes" id="UP000013190">
    <property type="component" value="Unassembled WGS sequence"/>
</dbReference>
<feature type="transmembrane region" description="Helical" evidence="1">
    <location>
        <begin position="95"/>
        <end position="114"/>
    </location>
</feature>
<dbReference type="PANTHER" id="PTHR36840">
    <property type="entry name" value="BLL5714 PROTEIN"/>
    <property type="match status" value="1"/>
</dbReference>
<protein>
    <recommendedName>
        <fullName evidence="4">Low temperature requirement protein A</fullName>
    </recommendedName>
</protein>
<keyword evidence="1" id="KW-1133">Transmembrane helix</keyword>
<feature type="transmembrane region" description="Helical" evidence="1">
    <location>
        <begin position="121"/>
        <end position="139"/>
    </location>
</feature>